<dbReference type="Proteomes" id="UP000075606">
    <property type="component" value="Unassembled WGS sequence"/>
</dbReference>
<dbReference type="SUPFAM" id="SSF51905">
    <property type="entry name" value="FAD/NAD(P)-binding domain"/>
    <property type="match status" value="1"/>
</dbReference>
<dbReference type="PANTHER" id="PTHR43747:SF1">
    <property type="entry name" value="SLR1998 PROTEIN"/>
    <property type="match status" value="1"/>
</dbReference>
<evidence type="ECO:0000259" key="1">
    <source>
        <dbReference type="Pfam" id="PF01494"/>
    </source>
</evidence>
<protein>
    <recommendedName>
        <fullName evidence="1">FAD-binding domain-containing protein</fullName>
    </recommendedName>
</protein>
<dbReference type="InterPro" id="IPR036188">
    <property type="entry name" value="FAD/NAD-bd_sf"/>
</dbReference>
<dbReference type="GO" id="GO:0071949">
    <property type="term" value="F:FAD binding"/>
    <property type="evidence" value="ECO:0007669"/>
    <property type="project" value="InterPro"/>
</dbReference>
<organism evidence="2 3">
    <name type="scientific">Roseivirga spongicola</name>
    <dbReference type="NCBI Taxonomy" id="333140"/>
    <lineage>
        <taxon>Bacteria</taxon>
        <taxon>Pseudomonadati</taxon>
        <taxon>Bacteroidota</taxon>
        <taxon>Cytophagia</taxon>
        <taxon>Cytophagales</taxon>
        <taxon>Roseivirgaceae</taxon>
        <taxon>Roseivirga</taxon>
    </lineage>
</organism>
<accession>A0A150X421</accession>
<evidence type="ECO:0000313" key="3">
    <source>
        <dbReference type="Proteomes" id="UP000075606"/>
    </source>
</evidence>
<dbReference type="PRINTS" id="PR00420">
    <property type="entry name" value="RNGMNOXGNASE"/>
</dbReference>
<comment type="caution">
    <text evidence="2">The sequence shown here is derived from an EMBL/GenBank/DDBJ whole genome shotgun (WGS) entry which is preliminary data.</text>
</comment>
<dbReference type="InterPro" id="IPR050816">
    <property type="entry name" value="Flavin-dep_Halogenase_NPB"/>
</dbReference>
<feature type="domain" description="FAD-binding" evidence="1">
    <location>
        <begin position="6"/>
        <end position="346"/>
    </location>
</feature>
<dbReference type="Pfam" id="PF01494">
    <property type="entry name" value="FAD_binding_3"/>
    <property type="match status" value="1"/>
</dbReference>
<sequence>MDKVYDFVIIGGGPAGSTAASNLARNGFKVLVLEKEKFPRFHVGESLLPFCYGLFKDLGVLGQMEKEFKRKPGVTFSNSDNTNSSNWCFNHLIKDDSHLSFHVERDRFDKILLERSRELGAEVLEATQVSSVDFSSNKHVKVVTKSEECFLANFLIDASGQDAFLGKLQGTKRNQPQLSQRIALSAHWEKAKLDPILKEGNLRIVSLEGRKKGWIWMIPVSDQRLSVGVVVELDYFKSKKRNEKSSSSDWLRDFYISEVNSCRLGKEVLTSAKMAMEVAVNSNYSFDVSQKYGDRFAVIGDAASFLDPMFASGVFVGMKSAMLVTNALLNINEGEYESELIDAYSQISGAYQLLELMITTFYNPDAIKFSELDHGSISEYKKLDTVFGIMHLVLAGDFFSNHKNYLKAIEVLSSAKMVERFRHLTNHTDTQTSQVCTKSMLSI</sequence>
<name>A0A150X421_9BACT</name>
<dbReference type="InterPro" id="IPR002938">
    <property type="entry name" value="FAD-bd"/>
</dbReference>
<dbReference type="RefSeq" id="WP_068221825.1">
    <property type="nucleotide sequence ID" value="NZ_CP139724.1"/>
</dbReference>
<evidence type="ECO:0000313" key="2">
    <source>
        <dbReference type="EMBL" id="KYG73470.1"/>
    </source>
</evidence>
<dbReference type="OrthoDB" id="9806565at2"/>
<dbReference type="STRING" id="333140.AWW68_12310"/>
<keyword evidence="3" id="KW-1185">Reference proteome</keyword>
<proteinExistence type="predicted"/>
<gene>
    <name evidence="2" type="ORF">AWW68_12310</name>
</gene>
<reference evidence="2 3" key="1">
    <citation type="submission" date="2016-01" db="EMBL/GenBank/DDBJ databases">
        <title>Genome sequencing of Roseivirga spongicola UST030701-084.</title>
        <authorList>
            <person name="Selvaratnam C."/>
            <person name="Thevarajoo S."/>
            <person name="Goh K.M."/>
            <person name="Ee R."/>
            <person name="Chan K.-G."/>
            <person name="Chong C.S."/>
        </authorList>
    </citation>
    <scope>NUCLEOTIDE SEQUENCE [LARGE SCALE GENOMIC DNA]</scope>
    <source>
        <strain evidence="2 3">UST030701-084</strain>
    </source>
</reference>
<dbReference type="PANTHER" id="PTHR43747">
    <property type="entry name" value="FAD-BINDING PROTEIN"/>
    <property type="match status" value="1"/>
</dbReference>
<dbReference type="EMBL" id="LRPC01000028">
    <property type="protein sequence ID" value="KYG73470.1"/>
    <property type="molecule type" value="Genomic_DNA"/>
</dbReference>
<dbReference type="AlphaFoldDB" id="A0A150X421"/>
<dbReference type="Gene3D" id="3.50.50.60">
    <property type="entry name" value="FAD/NAD(P)-binding domain"/>
    <property type="match status" value="1"/>
</dbReference>